<dbReference type="Gene3D" id="2.40.128.20">
    <property type="match status" value="1"/>
</dbReference>
<dbReference type="RefSeq" id="WP_154309863.1">
    <property type="nucleotide sequence ID" value="NZ_WKKI01000092.1"/>
</dbReference>
<evidence type="ECO:0000256" key="3">
    <source>
        <dbReference type="SAM" id="MobiDB-lite"/>
    </source>
</evidence>
<evidence type="ECO:0000259" key="5">
    <source>
        <dbReference type="Pfam" id="PF09223"/>
    </source>
</evidence>
<dbReference type="Pfam" id="PF09223">
    <property type="entry name" value="ZinT"/>
    <property type="match status" value="1"/>
</dbReference>
<feature type="signal peptide" evidence="4">
    <location>
        <begin position="1"/>
        <end position="19"/>
    </location>
</feature>
<keyword evidence="1 4" id="KW-0732">Signal</keyword>
<dbReference type="EMBL" id="WKKI01000092">
    <property type="protein sequence ID" value="MRX74419.1"/>
    <property type="molecule type" value="Genomic_DNA"/>
</dbReference>
<accession>A0A7X2M1H7</accession>
<sequence length="255" mass="29611">MNTFIKLVSVLSICFLLMACQDQNSTKEAATPKQSSEKSAAEEETDSSSENKEQQSEDHADESEHNHDHDHDHDEEAEKIYSGYFEDSQVKDRPLSDWQGDWQSVYPFLQDGTLDEVFAHKAKTKGDMTAEEYKEYYEVGYRTDVNRIVIKENTVSFFKNEEEISGEYNYDGYEILTYPKGNRGVRFIFKLVEESEGAPSYIQFSDHGIFPNKADHYHLYWGDDREALLDEITHWPTYYPSDMDGHDIAHEMIAH</sequence>
<organism evidence="6 7">
    <name type="scientific">Metabacillus lacus</name>
    <dbReference type="NCBI Taxonomy" id="1983721"/>
    <lineage>
        <taxon>Bacteria</taxon>
        <taxon>Bacillati</taxon>
        <taxon>Bacillota</taxon>
        <taxon>Bacilli</taxon>
        <taxon>Bacillales</taxon>
        <taxon>Bacillaceae</taxon>
        <taxon>Metabacillus</taxon>
    </lineage>
</organism>
<keyword evidence="7" id="KW-1185">Reference proteome</keyword>
<feature type="domain" description="ZinT" evidence="5">
    <location>
        <begin position="77"/>
        <end position="255"/>
    </location>
</feature>
<dbReference type="GO" id="GO:0008270">
    <property type="term" value="F:zinc ion binding"/>
    <property type="evidence" value="ECO:0007669"/>
    <property type="project" value="InterPro"/>
</dbReference>
<feature type="compositionally biased region" description="Polar residues" evidence="3">
    <location>
        <begin position="25"/>
        <end position="34"/>
    </location>
</feature>
<evidence type="ECO:0000256" key="2">
    <source>
        <dbReference type="ARBA" id="ARBA00022833"/>
    </source>
</evidence>
<feature type="chain" id="PRO_5038884785" evidence="4">
    <location>
        <begin position="20"/>
        <end position="255"/>
    </location>
</feature>
<comment type="caution">
    <text evidence="6">The sequence shown here is derived from an EMBL/GenBank/DDBJ whole genome shotgun (WGS) entry which is preliminary data.</text>
</comment>
<dbReference type="Proteomes" id="UP000448867">
    <property type="component" value="Unassembled WGS sequence"/>
</dbReference>
<reference evidence="6 7" key="1">
    <citation type="submission" date="2019-11" db="EMBL/GenBank/DDBJ databases">
        <title>Bacillus lacus genome.</title>
        <authorList>
            <person name="Allen C.J."/>
            <person name="Newman J.D."/>
        </authorList>
    </citation>
    <scope>NUCLEOTIDE SEQUENCE [LARGE SCALE GENOMIC DNA]</scope>
    <source>
        <strain evidence="6 7">KCTC 33946</strain>
    </source>
</reference>
<evidence type="ECO:0000256" key="1">
    <source>
        <dbReference type="ARBA" id="ARBA00022729"/>
    </source>
</evidence>
<dbReference type="InterPro" id="IPR012674">
    <property type="entry name" value="Calycin"/>
</dbReference>
<dbReference type="AlphaFoldDB" id="A0A7X2M1H7"/>
<proteinExistence type="predicted"/>
<dbReference type="SUPFAM" id="SSF50814">
    <property type="entry name" value="Lipocalins"/>
    <property type="match status" value="1"/>
</dbReference>
<evidence type="ECO:0000313" key="6">
    <source>
        <dbReference type="EMBL" id="MRX74419.1"/>
    </source>
</evidence>
<name>A0A7X2M1H7_9BACI</name>
<keyword evidence="2" id="KW-0862">Zinc</keyword>
<evidence type="ECO:0000256" key="4">
    <source>
        <dbReference type="SAM" id="SignalP"/>
    </source>
</evidence>
<protein>
    <submittedName>
        <fullName evidence="6">ZinT/AdcA family metal-binding protein</fullName>
    </submittedName>
</protein>
<feature type="region of interest" description="Disordered" evidence="3">
    <location>
        <begin position="25"/>
        <end position="75"/>
    </location>
</feature>
<dbReference type="InterPro" id="IPR015304">
    <property type="entry name" value="ZinT_dom"/>
</dbReference>
<gene>
    <name evidence="6" type="ORF">GJU40_20080</name>
</gene>
<feature type="compositionally biased region" description="Basic and acidic residues" evidence="3">
    <location>
        <begin position="49"/>
        <end position="75"/>
    </location>
</feature>
<evidence type="ECO:0000313" key="7">
    <source>
        <dbReference type="Proteomes" id="UP000448867"/>
    </source>
</evidence>
<dbReference type="PROSITE" id="PS51257">
    <property type="entry name" value="PROKAR_LIPOPROTEIN"/>
    <property type="match status" value="1"/>
</dbReference>
<dbReference type="OrthoDB" id="9810636at2"/>